<evidence type="ECO:0000313" key="5">
    <source>
        <dbReference type="EMBL" id="RGW50669.1"/>
    </source>
</evidence>
<dbReference type="EMBL" id="QSAI01000001">
    <property type="protein sequence ID" value="RGW50669.1"/>
    <property type="molecule type" value="Genomic_DNA"/>
</dbReference>
<evidence type="ECO:0000313" key="4">
    <source>
        <dbReference type="EMBL" id="RGT96092.1"/>
    </source>
</evidence>
<dbReference type="InterPro" id="IPR037135">
    <property type="entry name" value="DUF1653-like_dom_sf"/>
</dbReference>
<dbReference type="PANTHER" id="PTHR35602:SF3">
    <property type="entry name" value="ESTERASE YQIA"/>
    <property type="match status" value="1"/>
</dbReference>
<protein>
    <submittedName>
        <fullName evidence="3">DUF1653 domain-containing protein</fullName>
    </submittedName>
</protein>
<dbReference type="Proteomes" id="UP000285469">
    <property type="component" value="Unassembled WGS sequence"/>
</dbReference>
<dbReference type="Pfam" id="PF07866">
    <property type="entry name" value="DUF1653"/>
    <property type="match status" value="1"/>
</dbReference>
<dbReference type="Proteomes" id="UP000261003">
    <property type="component" value="Unassembled WGS sequence"/>
</dbReference>
<dbReference type="PROSITE" id="PS51257">
    <property type="entry name" value="PROKAR_LIPOPROTEIN"/>
    <property type="match status" value="1"/>
</dbReference>
<reference evidence="7 8" key="1">
    <citation type="submission" date="2018-08" db="EMBL/GenBank/DDBJ databases">
        <title>A genome reference for cultivated species of the human gut microbiota.</title>
        <authorList>
            <person name="Zou Y."/>
            <person name="Xue W."/>
            <person name="Luo G."/>
        </authorList>
    </citation>
    <scope>NUCLEOTIDE SEQUENCE [LARGE SCALE GENOMIC DNA]</scope>
    <source>
        <strain evidence="5 10">AF12-25</strain>
        <strain evidence="4 9">AF18-14</strain>
        <strain evidence="6 8">AM30-40</strain>
        <strain evidence="3 7">OM08-13BH</strain>
    </source>
</reference>
<dbReference type="InterPro" id="IPR029058">
    <property type="entry name" value="AB_hydrolase_fold"/>
</dbReference>
<feature type="domain" description="DUF1653" evidence="1">
    <location>
        <begin position="203"/>
        <end position="262"/>
    </location>
</feature>
<dbReference type="SUPFAM" id="SSF53474">
    <property type="entry name" value="alpha/beta-Hydrolases"/>
    <property type="match status" value="1"/>
</dbReference>
<accession>A0A3E4WUV5</accession>
<reference evidence="2" key="2">
    <citation type="submission" date="2021-10" db="EMBL/GenBank/DDBJ databases">
        <title>Collection of gut derived symbiotic bacterial strains cultured from healthy donors.</title>
        <authorList>
            <person name="Lin H."/>
            <person name="Littmann E."/>
            <person name="Kohout C."/>
            <person name="Pamer E.G."/>
        </authorList>
    </citation>
    <scope>NUCLEOTIDE SEQUENCE</scope>
    <source>
        <strain evidence="2">DFI.1.167</strain>
    </source>
</reference>
<dbReference type="EMBL" id="QSJM01000086">
    <property type="protein sequence ID" value="RHD72108.1"/>
    <property type="molecule type" value="Genomic_DNA"/>
</dbReference>
<dbReference type="InterPro" id="IPR008886">
    <property type="entry name" value="UPF0227/Esterase_YqiA"/>
</dbReference>
<dbReference type="Pfam" id="PF05728">
    <property type="entry name" value="UPF0227"/>
    <property type="match status" value="1"/>
</dbReference>
<evidence type="ECO:0000313" key="6">
    <source>
        <dbReference type="EMBL" id="RHD72108.1"/>
    </source>
</evidence>
<evidence type="ECO:0000259" key="1">
    <source>
        <dbReference type="Pfam" id="PF07866"/>
    </source>
</evidence>
<dbReference type="EMBL" id="QRXI01000005">
    <property type="protein sequence ID" value="RGT96092.1"/>
    <property type="molecule type" value="Genomic_DNA"/>
</dbReference>
<evidence type="ECO:0000313" key="3">
    <source>
        <dbReference type="EMBL" id="RGM46035.1"/>
    </source>
</evidence>
<dbReference type="Proteomes" id="UP000283833">
    <property type="component" value="Unassembled WGS sequence"/>
</dbReference>
<dbReference type="Proteomes" id="UP000283429">
    <property type="component" value="Unassembled WGS sequence"/>
</dbReference>
<dbReference type="Proteomes" id="UP001199363">
    <property type="component" value="Unassembled WGS sequence"/>
</dbReference>
<evidence type="ECO:0000313" key="7">
    <source>
        <dbReference type="Proteomes" id="UP000261003"/>
    </source>
</evidence>
<dbReference type="InterPro" id="IPR023387">
    <property type="entry name" value="DUF1653-like_dom"/>
</dbReference>
<dbReference type="RefSeq" id="WP_004312129.1">
    <property type="nucleotide sequence ID" value="NZ_CAXTCG010000145.1"/>
</dbReference>
<proteinExistence type="predicted"/>
<name>A0A3E4WUV5_PHOVU</name>
<dbReference type="EMBL" id="JAJCQG010000038">
    <property type="protein sequence ID" value="MCB7281840.1"/>
    <property type="molecule type" value="Genomic_DNA"/>
</dbReference>
<dbReference type="Gene3D" id="2.30.30.320">
    <property type="entry name" value="DUF1653-like domain"/>
    <property type="match status" value="1"/>
</dbReference>
<sequence length="266" mass="31173">MKKILFLHGFFATGSCPMAVALKEAFENHASVLTPDLPLHPKEALKQVRSIIEQESPDLLLGNSCGSFLAQMLAPIVGIPALLGNPHFEMTKFLKERIGEHQYKAPRKDGNQTFIIDEALIEEFAKLEKIQFDCCNPYYRDRVWGLFGEQDRLAHYEPMFLEHYNNSHHFPGAHTPTEQEVKTWYAPLAMKMLMEFPKKEERYFRHFKGGTYKYIHSAFDSETQERMVVYQALYGEKSYWVRPEKMFFETIERDGRRFSRFTEIDI</sequence>
<dbReference type="EMBL" id="QSTG01000006">
    <property type="protein sequence ID" value="RGM46035.1"/>
    <property type="molecule type" value="Genomic_DNA"/>
</dbReference>
<gene>
    <name evidence="6" type="ORF">DW783_20405</name>
    <name evidence="5" type="ORF">DWV70_00255</name>
    <name evidence="4" type="ORF">DWX04_05090</name>
    <name evidence="3" type="ORF">DXC16_05700</name>
    <name evidence="2" type="ORF">LI282_12435</name>
</gene>
<dbReference type="Gene3D" id="3.40.50.1820">
    <property type="entry name" value="alpha/beta hydrolase"/>
    <property type="match status" value="1"/>
</dbReference>
<dbReference type="GeneID" id="60062349"/>
<comment type="caution">
    <text evidence="3">The sequence shown here is derived from an EMBL/GenBank/DDBJ whole genome shotgun (WGS) entry which is preliminary data.</text>
</comment>
<organism evidence="3 7">
    <name type="scientific">Phocaeicola vulgatus</name>
    <name type="common">Bacteroides vulgatus</name>
    <dbReference type="NCBI Taxonomy" id="821"/>
    <lineage>
        <taxon>Bacteria</taxon>
        <taxon>Pseudomonadati</taxon>
        <taxon>Bacteroidota</taxon>
        <taxon>Bacteroidia</taxon>
        <taxon>Bacteroidales</taxon>
        <taxon>Bacteroidaceae</taxon>
        <taxon>Phocaeicola</taxon>
    </lineage>
</organism>
<evidence type="ECO:0000313" key="8">
    <source>
        <dbReference type="Proteomes" id="UP000283429"/>
    </source>
</evidence>
<evidence type="ECO:0000313" key="9">
    <source>
        <dbReference type="Proteomes" id="UP000283833"/>
    </source>
</evidence>
<dbReference type="AlphaFoldDB" id="A0A3E4WUV5"/>
<dbReference type="PANTHER" id="PTHR35602">
    <property type="entry name" value="ESTERASE YQIA-RELATED"/>
    <property type="match status" value="1"/>
</dbReference>
<evidence type="ECO:0000313" key="2">
    <source>
        <dbReference type="EMBL" id="MCB7281840.1"/>
    </source>
</evidence>
<evidence type="ECO:0000313" key="10">
    <source>
        <dbReference type="Proteomes" id="UP000285469"/>
    </source>
</evidence>